<dbReference type="PANTHER" id="PTHR46797">
    <property type="entry name" value="HTH-TYPE TRANSCRIPTIONAL REGULATOR"/>
    <property type="match status" value="1"/>
</dbReference>
<evidence type="ECO:0000256" key="1">
    <source>
        <dbReference type="ARBA" id="ARBA00023125"/>
    </source>
</evidence>
<feature type="region of interest" description="Disordered" evidence="2">
    <location>
        <begin position="1"/>
        <end position="25"/>
    </location>
</feature>
<dbReference type="RefSeq" id="WP_379956234.1">
    <property type="nucleotide sequence ID" value="NZ_JAUYVI010000004.1"/>
</dbReference>
<dbReference type="SUPFAM" id="SSF51182">
    <property type="entry name" value="RmlC-like cupins"/>
    <property type="match status" value="1"/>
</dbReference>
<dbReference type="SUPFAM" id="SSF47413">
    <property type="entry name" value="lambda repressor-like DNA-binding domains"/>
    <property type="match status" value="1"/>
</dbReference>
<proteinExistence type="predicted"/>
<dbReference type="InterPro" id="IPR011051">
    <property type="entry name" value="RmlC_Cupin_sf"/>
</dbReference>
<keyword evidence="5" id="KW-1185">Reference proteome</keyword>
<feature type="domain" description="HTH cro/C1-type" evidence="3">
    <location>
        <begin position="42"/>
        <end position="96"/>
    </location>
</feature>
<feature type="compositionally biased region" description="Basic and acidic residues" evidence="2">
    <location>
        <begin position="1"/>
        <end position="17"/>
    </location>
</feature>
<comment type="caution">
    <text evidence="4">The sequence shown here is derived from an EMBL/GenBank/DDBJ whole genome shotgun (WGS) entry which is preliminary data.</text>
</comment>
<dbReference type="InterPro" id="IPR010982">
    <property type="entry name" value="Lambda_DNA-bd_dom_sf"/>
</dbReference>
<name>A0ABU0YM15_9PROT</name>
<organism evidence="4 5">
    <name type="scientific">Dongia sedimenti</name>
    <dbReference type="NCBI Taxonomy" id="3064282"/>
    <lineage>
        <taxon>Bacteria</taxon>
        <taxon>Pseudomonadati</taxon>
        <taxon>Pseudomonadota</taxon>
        <taxon>Alphaproteobacteria</taxon>
        <taxon>Rhodospirillales</taxon>
        <taxon>Dongiaceae</taxon>
        <taxon>Dongia</taxon>
    </lineage>
</organism>
<dbReference type="Pfam" id="PF01381">
    <property type="entry name" value="HTH_3"/>
    <property type="match status" value="1"/>
</dbReference>
<sequence>MERDETGIEINPEERSGGGRRPARRAVARNDSAADLWLGQQIRALRKTQRLSLAQLAERTDLSIGNLSQIERGVRSPSVRSLQRLSECLKVPIADLFQTRALPPAAELGTIMRRKARPILNLSKSGCHKELLTPMMPGTLQLLLVTLDPGGSSGAEHYSHKGEEAGVVIAGAMKLWIEDQAYILKEGDSFRFKSTRRHRFESASKQTTRVLWAMTPPIY</sequence>
<dbReference type="CDD" id="cd02209">
    <property type="entry name" value="cupin_XRE_C"/>
    <property type="match status" value="1"/>
</dbReference>
<dbReference type="Gene3D" id="2.60.120.10">
    <property type="entry name" value="Jelly Rolls"/>
    <property type="match status" value="1"/>
</dbReference>
<dbReference type="PANTHER" id="PTHR46797:SF2">
    <property type="entry name" value="TRANSCRIPTIONAL REGULATOR"/>
    <property type="match status" value="1"/>
</dbReference>
<dbReference type="InterPro" id="IPR050807">
    <property type="entry name" value="TransReg_Diox_bact_type"/>
</dbReference>
<accession>A0ABU0YM15</accession>
<evidence type="ECO:0000256" key="2">
    <source>
        <dbReference type="SAM" id="MobiDB-lite"/>
    </source>
</evidence>
<keyword evidence="1" id="KW-0238">DNA-binding</keyword>
<dbReference type="InterPro" id="IPR013096">
    <property type="entry name" value="Cupin_2"/>
</dbReference>
<dbReference type="SMART" id="SM00530">
    <property type="entry name" value="HTH_XRE"/>
    <property type="match status" value="1"/>
</dbReference>
<dbReference type="Proteomes" id="UP001230156">
    <property type="component" value="Unassembled WGS sequence"/>
</dbReference>
<protein>
    <submittedName>
        <fullName evidence="4">Cupin domain-containing protein</fullName>
    </submittedName>
</protein>
<dbReference type="Gene3D" id="1.10.260.40">
    <property type="entry name" value="lambda repressor-like DNA-binding domains"/>
    <property type="match status" value="1"/>
</dbReference>
<evidence type="ECO:0000259" key="3">
    <source>
        <dbReference type="PROSITE" id="PS50943"/>
    </source>
</evidence>
<dbReference type="CDD" id="cd00093">
    <property type="entry name" value="HTH_XRE"/>
    <property type="match status" value="1"/>
</dbReference>
<evidence type="ECO:0000313" key="4">
    <source>
        <dbReference type="EMBL" id="MDQ7248751.1"/>
    </source>
</evidence>
<dbReference type="EMBL" id="JAUYVI010000004">
    <property type="protein sequence ID" value="MDQ7248751.1"/>
    <property type="molecule type" value="Genomic_DNA"/>
</dbReference>
<reference evidence="5" key="1">
    <citation type="submission" date="2023-08" db="EMBL/GenBank/DDBJ databases">
        <title>Rhodospirillaceae gen. nov., a novel taxon isolated from the Yangtze River Yuezi River estuary sludge.</title>
        <authorList>
            <person name="Ruan L."/>
        </authorList>
    </citation>
    <scope>NUCLEOTIDE SEQUENCE [LARGE SCALE GENOMIC DNA]</scope>
    <source>
        <strain evidence="5">R-7</strain>
    </source>
</reference>
<evidence type="ECO:0000313" key="5">
    <source>
        <dbReference type="Proteomes" id="UP001230156"/>
    </source>
</evidence>
<gene>
    <name evidence="4" type="ORF">Q8A70_13790</name>
</gene>
<dbReference type="InterPro" id="IPR001387">
    <property type="entry name" value="Cro/C1-type_HTH"/>
</dbReference>
<dbReference type="InterPro" id="IPR014710">
    <property type="entry name" value="RmlC-like_jellyroll"/>
</dbReference>
<dbReference type="Pfam" id="PF07883">
    <property type="entry name" value="Cupin_2"/>
    <property type="match status" value="1"/>
</dbReference>
<dbReference type="PROSITE" id="PS50943">
    <property type="entry name" value="HTH_CROC1"/>
    <property type="match status" value="1"/>
</dbReference>